<reference evidence="1 2" key="1">
    <citation type="submission" date="2021-12" db="EMBL/GenBank/DDBJ databases">
        <title>Genome sequence of Acetobacter sicerae DmPark20a_162.</title>
        <authorList>
            <person name="Chaston J.M."/>
        </authorList>
    </citation>
    <scope>NUCLEOTIDE SEQUENCE [LARGE SCALE GENOMIC DNA]</scope>
    <source>
        <strain evidence="1 2">DmPark20a_162</strain>
    </source>
</reference>
<dbReference type="RefSeq" id="WP_232879086.1">
    <property type="nucleotide sequence ID" value="NZ_JAJSOJ010000081.1"/>
</dbReference>
<evidence type="ECO:0000313" key="2">
    <source>
        <dbReference type="Proteomes" id="UP001521074"/>
    </source>
</evidence>
<accession>A0ABS8VZZ1</accession>
<gene>
    <name evidence="1" type="ORF">LWC05_16375</name>
</gene>
<protein>
    <recommendedName>
        <fullName evidence="3">Lipoprotein</fullName>
    </recommendedName>
</protein>
<dbReference type="EMBL" id="JAJSOJ010000081">
    <property type="protein sequence ID" value="MCE0745449.1"/>
    <property type="molecule type" value="Genomic_DNA"/>
</dbReference>
<sequence length="87" mass="9459">MRSCDRKPEKGFMRVMLWGAVLGVALVALSGCTRPVRVLCPSLVTYSAADQSTLSGELASAPLPMTHRFMRDYGGLRDQVRACEAAK</sequence>
<evidence type="ECO:0000313" key="1">
    <source>
        <dbReference type="EMBL" id="MCE0745449.1"/>
    </source>
</evidence>
<keyword evidence="2" id="KW-1185">Reference proteome</keyword>
<dbReference type="PROSITE" id="PS51257">
    <property type="entry name" value="PROKAR_LIPOPROTEIN"/>
    <property type="match status" value="1"/>
</dbReference>
<comment type="caution">
    <text evidence="1">The sequence shown here is derived from an EMBL/GenBank/DDBJ whole genome shotgun (WGS) entry which is preliminary data.</text>
</comment>
<organism evidence="1 2">
    <name type="scientific">Acetobacter sicerae</name>
    <dbReference type="NCBI Taxonomy" id="85325"/>
    <lineage>
        <taxon>Bacteria</taxon>
        <taxon>Pseudomonadati</taxon>
        <taxon>Pseudomonadota</taxon>
        <taxon>Alphaproteobacteria</taxon>
        <taxon>Acetobacterales</taxon>
        <taxon>Acetobacteraceae</taxon>
        <taxon>Acetobacter</taxon>
    </lineage>
</organism>
<name>A0ABS8VZZ1_9PROT</name>
<dbReference type="Proteomes" id="UP001521074">
    <property type="component" value="Unassembled WGS sequence"/>
</dbReference>
<proteinExistence type="predicted"/>
<evidence type="ECO:0008006" key="3">
    <source>
        <dbReference type="Google" id="ProtNLM"/>
    </source>
</evidence>